<accession>A0A1Q8WLN0</accession>
<organism evidence="3 4">
    <name type="scientific">Actinomyces oris</name>
    <dbReference type="NCBI Taxonomy" id="544580"/>
    <lineage>
        <taxon>Bacteria</taxon>
        <taxon>Bacillati</taxon>
        <taxon>Actinomycetota</taxon>
        <taxon>Actinomycetes</taxon>
        <taxon>Actinomycetales</taxon>
        <taxon>Actinomycetaceae</taxon>
        <taxon>Actinomyces</taxon>
    </lineage>
</organism>
<gene>
    <name evidence="3" type="ORF">BKH20_09830</name>
</gene>
<name>A0A1Q8WLN0_9ACTO</name>
<dbReference type="InterPro" id="IPR018958">
    <property type="entry name" value="Knr4/Smi1-like_dom"/>
</dbReference>
<dbReference type="SUPFAM" id="SSF160631">
    <property type="entry name" value="SMI1/KNR4-like"/>
    <property type="match status" value="1"/>
</dbReference>
<dbReference type="RefSeq" id="WP_075390912.1">
    <property type="nucleotide sequence ID" value="NZ_MSKS01000032.1"/>
</dbReference>
<dbReference type="Gene3D" id="3.40.1580.10">
    <property type="entry name" value="SMI1/KNR4-like"/>
    <property type="match status" value="1"/>
</dbReference>
<evidence type="ECO:0000259" key="2">
    <source>
        <dbReference type="SMART" id="SM00860"/>
    </source>
</evidence>
<evidence type="ECO:0000256" key="1">
    <source>
        <dbReference type="SAM" id="MobiDB-lite"/>
    </source>
</evidence>
<dbReference type="AlphaFoldDB" id="A0A1Q8WLN0"/>
<protein>
    <submittedName>
        <fullName evidence="3">SMI1/KNR4 family protein</fullName>
    </submittedName>
</protein>
<comment type="caution">
    <text evidence="3">The sequence shown here is derived from an EMBL/GenBank/DDBJ whole genome shotgun (WGS) entry which is preliminary data.</text>
</comment>
<dbReference type="InterPro" id="IPR037883">
    <property type="entry name" value="Knr4/Smi1-like_sf"/>
</dbReference>
<reference evidence="3 4" key="1">
    <citation type="submission" date="2016-12" db="EMBL/GenBank/DDBJ databases">
        <title>Genomic comparison of strains in the 'Actinomyces naeslundii' group.</title>
        <authorList>
            <person name="Mughal S.R."/>
            <person name="Do T."/>
            <person name="Gilbert S.C."/>
            <person name="Witherden E.A."/>
            <person name="Didelot X."/>
            <person name="Beighton D."/>
        </authorList>
    </citation>
    <scope>NUCLEOTIDE SEQUENCE [LARGE SCALE GENOMIC DNA]</scope>
    <source>
        <strain evidence="3 4">WE8B-23</strain>
    </source>
</reference>
<dbReference type="OrthoDB" id="422217at2"/>
<sequence>MNDTSADAPREESRPSQGVPRWTWPDYIGWGWMIVQQRMEADWTGLWDYAMPNPKASEETVARTEAQLGFRLPESYRGFLLAADGWPYFFQDMTIFSTSDLLGGDLHKAGQIQLELEECVEAMAAGGVVAADHFPVVASQESIEIALMGKPGTPAEGTVSWVRGEVMQRYDDFLDYYLSMMELNKLDTADIREKDGPKPEGTPHAIIDRPGSPPVFEDARRDDL</sequence>
<feature type="region of interest" description="Disordered" evidence="1">
    <location>
        <begin position="190"/>
        <end position="224"/>
    </location>
</feature>
<evidence type="ECO:0000313" key="3">
    <source>
        <dbReference type="EMBL" id="OLO68052.1"/>
    </source>
</evidence>
<feature type="domain" description="Knr4/Smi1-like" evidence="2">
    <location>
        <begin position="55"/>
        <end position="176"/>
    </location>
</feature>
<proteinExistence type="predicted"/>
<dbReference type="SMART" id="SM00860">
    <property type="entry name" value="SMI1_KNR4"/>
    <property type="match status" value="1"/>
</dbReference>
<dbReference type="EMBL" id="MSKS01000032">
    <property type="protein sequence ID" value="OLO68052.1"/>
    <property type="molecule type" value="Genomic_DNA"/>
</dbReference>
<dbReference type="Proteomes" id="UP000185963">
    <property type="component" value="Unassembled WGS sequence"/>
</dbReference>
<evidence type="ECO:0000313" key="4">
    <source>
        <dbReference type="Proteomes" id="UP000185963"/>
    </source>
</evidence>
<dbReference type="Pfam" id="PF09346">
    <property type="entry name" value="SMI1_KNR4"/>
    <property type="match status" value="1"/>
</dbReference>